<accession>A0A7T8K8Q2</accession>
<dbReference type="Proteomes" id="UP000595437">
    <property type="component" value="Chromosome 7"/>
</dbReference>
<evidence type="ECO:0000313" key="2">
    <source>
        <dbReference type="Proteomes" id="UP000595437"/>
    </source>
</evidence>
<proteinExistence type="predicted"/>
<protein>
    <submittedName>
        <fullName evidence="1">Uncharacterized protein</fullName>
    </submittedName>
</protein>
<sequence length="63" mass="6967">MSIGHINVIGKDESQGRLSLLRQDSSKSCITLIARSQHWLLRAVLMGDSSLFQCGSNHLRPFG</sequence>
<name>A0A7T8K8Q2_CALRO</name>
<keyword evidence="2" id="KW-1185">Reference proteome</keyword>
<organism evidence="1 2">
    <name type="scientific">Caligus rogercresseyi</name>
    <name type="common">Sea louse</name>
    <dbReference type="NCBI Taxonomy" id="217165"/>
    <lineage>
        <taxon>Eukaryota</taxon>
        <taxon>Metazoa</taxon>
        <taxon>Ecdysozoa</taxon>
        <taxon>Arthropoda</taxon>
        <taxon>Crustacea</taxon>
        <taxon>Multicrustacea</taxon>
        <taxon>Hexanauplia</taxon>
        <taxon>Copepoda</taxon>
        <taxon>Siphonostomatoida</taxon>
        <taxon>Caligidae</taxon>
        <taxon>Caligus</taxon>
    </lineage>
</organism>
<dbReference type="EMBL" id="CP045896">
    <property type="protein sequence ID" value="QQP50318.1"/>
    <property type="molecule type" value="Genomic_DNA"/>
</dbReference>
<dbReference type="AlphaFoldDB" id="A0A7T8K8Q2"/>
<reference evidence="2" key="1">
    <citation type="submission" date="2021-01" db="EMBL/GenBank/DDBJ databases">
        <title>Caligus Genome Assembly.</title>
        <authorList>
            <person name="Gallardo-Escarate C."/>
        </authorList>
    </citation>
    <scope>NUCLEOTIDE SEQUENCE [LARGE SCALE GENOMIC DNA]</scope>
</reference>
<gene>
    <name evidence="1" type="ORF">FKW44_011282</name>
</gene>
<evidence type="ECO:0000313" key="1">
    <source>
        <dbReference type="EMBL" id="QQP50318.1"/>
    </source>
</evidence>